<protein>
    <submittedName>
        <fullName evidence="2">Uncharacterized protein</fullName>
    </submittedName>
</protein>
<organism evidence="2 3">
    <name type="scientific">Mucisphaera calidilacus</name>
    <dbReference type="NCBI Taxonomy" id="2527982"/>
    <lineage>
        <taxon>Bacteria</taxon>
        <taxon>Pseudomonadati</taxon>
        <taxon>Planctomycetota</taxon>
        <taxon>Phycisphaerae</taxon>
        <taxon>Phycisphaerales</taxon>
        <taxon>Phycisphaeraceae</taxon>
        <taxon>Mucisphaera</taxon>
    </lineage>
</organism>
<proteinExistence type="predicted"/>
<sequence precursor="true">MKYLLATILCLLAIAPAAAQDAVDLRPKFAEGQTRLYEEWTRYTTNTHVRFPNGRESKQSETAELNAEIAWTVDKVKPSGEATCEIAVKWLEVSLTNSANGQSQTLKVDTRKGPGEHAEFHKLLKEVVDNPLVYTIKPDGTIAKVAGTDKLKLRVDMVGAERAEKEALYNIAGMTQPGELPESLKINSTWKQDLLGYAFEDNQIEIPVTYTLSDVTTIEDVPVAVISAEASPVLLPPDYGNIPPNAPKPTFKPGKTSYNSEIFIDLDRNEVTARHTAQQQAYSLSIKAPNGAVLNVDRDETVEAQTLRVMTAD</sequence>
<reference evidence="2 3" key="1">
    <citation type="submission" date="2019-02" db="EMBL/GenBank/DDBJ databases">
        <title>Deep-cultivation of Planctomycetes and their phenomic and genomic characterization uncovers novel biology.</title>
        <authorList>
            <person name="Wiegand S."/>
            <person name="Jogler M."/>
            <person name="Boedeker C."/>
            <person name="Pinto D."/>
            <person name="Vollmers J."/>
            <person name="Rivas-Marin E."/>
            <person name="Kohn T."/>
            <person name="Peeters S.H."/>
            <person name="Heuer A."/>
            <person name="Rast P."/>
            <person name="Oberbeckmann S."/>
            <person name="Bunk B."/>
            <person name="Jeske O."/>
            <person name="Meyerdierks A."/>
            <person name="Storesund J.E."/>
            <person name="Kallscheuer N."/>
            <person name="Luecker S."/>
            <person name="Lage O.M."/>
            <person name="Pohl T."/>
            <person name="Merkel B.J."/>
            <person name="Hornburger P."/>
            <person name="Mueller R.-W."/>
            <person name="Bruemmer F."/>
            <person name="Labrenz M."/>
            <person name="Spormann A.M."/>
            <person name="Op den Camp H."/>
            <person name="Overmann J."/>
            <person name="Amann R."/>
            <person name="Jetten M.S.M."/>
            <person name="Mascher T."/>
            <person name="Medema M.H."/>
            <person name="Devos D.P."/>
            <person name="Kaster A.-K."/>
            <person name="Ovreas L."/>
            <person name="Rohde M."/>
            <person name="Galperin M.Y."/>
            <person name="Jogler C."/>
        </authorList>
    </citation>
    <scope>NUCLEOTIDE SEQUENCE [LARGE SCALE GENOMIC DNA]</scope>
    <source>
        <strain evidence="2 3">Pan265</strain>
    </source>
</reference>
<keyword evidence="3" id="KW-1185">Reference proteome</keyword>
<feature type="signal peptide" evidence="1">
    <location>
        <begin position="1"/>
        <end position="19"/>
    </location>
</feature>
<dbReference type="KEGG" id="mcad:Pan265_27850"/>
<evidence type="ECO:0000256" key="1">
    <source>
        <dbReference type="SAM" id="SignalP"/>
    </source>
</evidence>
<dbReference type="RefSeq" id="WP_145447056.1">
    <property type="nucleotide sequence ID" value="NZ_CP036280.1"/>
</dbReference>
<feature type="chain" id="PRO_5021915630" evidence="1">
    <location>
        <begin position="20"/>
        <end position="313"/>
    </location>
</feature>
<accession>A0A518C111</accession>
<evidence type="ECO:0000313" key="2">
    <source>
        <dbReference type="EMBL" id="QDU72909.1"/>
    </source>
</evidence>
<keyword evidence="1" id="KW-0732">Signal</keyword>
<dbReference type="EMBL" id="CP036280">
    <property type="protein sequence ID" value="QDU72909.1"/>
    <property type="molecule type" value="Genomic_DNA"/>
</dbReference>
<gene>
    <name evidence="2" type="ORF">Pan265_27850</name>
</gene>
<name>A0A518C111_9BACT</name>
<dbReference type="Proteomes" id="UP000320386">
    <property type="component" value="Chromosome"/>
</dbReference>
<evidence type="ECO:0000313" key="3">
    <source>
        <dbReference type="Proteomes" id="UP000320386"/>
    </source>
</evidence>
<dbReference type="OrthoDB" id="9881434at2"/>
<dbReference type="AlphaFoldDB" id="A0A518C111"/>